<keyword evidence="1" id="KW-0808">Transferase</keyword>
<dbReference type="AlphaFoldDB" id="A0A7T5R2V8"/>
<dbReference type="NCBIfam" id="TIGR03694">
    <property type="entry name" value="exosort_acyl"/>
    <property type="match status" value="1"/>
</dbReference>
<proteinExistence type="predicted"/>
<gene>
    <name evidence="1" type="ORF">HYS17_01800</name>
</gene>
<dbReference type="Gene3D" id="3.40.630.30">
    <property type="match status" value="1"/>
</dbReference>
<name>A0A7T5R2V8_9BACT</name>
<evidence type="ECO:0000313" key="2">
    <source>
        <dbReference type="Proteomes" id="UP000595362"/>
    </source>
</evidence>
<organism evidence="1 2">
    <name type="scientific">Micavibrio aeruginosavorus</name>
    <dbReference type="NCBI Taxonomy" id="349221"/>
    <lineage>
        <taxon>Bacteria</taxon>
        <taxon>Pseudomonadati</taxon>
        <taxon>Bdellovibrionota</taxon>
        <taxon>Bdellovibrionia</taxon>
        <taxon>Bdellovibrionales</taxon>
        <taxon>Pseudobdellovibrionaceae</taxon>
        <taxon>Micavibrio</taxon>
    </lineage>
</organism>
<keyword evidence="1" id="KW-0012">Acyltransferase</keyword>
<dbReference type="Pfam" id="PF13444">
    <property type="entry name" value="Acetyltransf_5"/>
    <property type="match status" value="1"/>
</dbReference>
<dbReference type="Proteomes" id="UP000595362">
    <property type="component" value="Chromosome"/>
</dbReference>
<dbReference type="GO" id="GO:0016746">
    <property type="term" value="F:acyltransferase activity"/>
    <property type="evidence" value="ECO:0007669"/>
    <property type="project" value="UniProtKB-KW"/>
</dbReference>
<protein>
    <submittedName>
        <fullName evidence="1">PEP-CTERM/exosortase system-associated acyltransferase</fullName>
    </submittedName>
</protein>
<accession>A0A7T5R2V8</accession>
<dbReference type="SUPFAM" id="SSF55729">
    <property type="entry name" value="Acyl-CoA N-acyltransferases (Nat)"/>
    <property type="match status" value="1"/>
</dbReference>
<evidence type="ECO:0000313" key="1">
    <source>
        <dbReference type="EMBL" id="QQG36547.1"/>
    </source>
</evidence>
<dbReference type="EMBL" id="CP066681">
    <property type="protein sequence ID" value="QQG36547.1"/>
    <property type="molecule type" value="Genomic_DNA"/>
</dbReference>
<dbReference type="InterPro" id="IPR016181">
    <property type="entry name" value="Acyl_CoA_acyltransferase"/>
</dbReference>
<reference evidence="1 2" key="1">
    <citation type="submission" date="2020-07" db="EMBL/GenBank/DDBJ databases">
        <title>Huge and variable diversity of episymbiotic CPR bacteria and DPANN archaea in groundwater ecosystems.</title>
        <authorList>
            <person name="He C.Y."/>
            <person name="Keren R."/>
            <person name="Whittaker M."/>
            <person name="Farag I.F."/>
            <person name="Doudna J."/>
            <person name="Cate J.H.D."/>
            <person name="Banfield J.F."/>
        </authorList>
    </citation>
    <scope>NUCLEOTIDE SEQUENCE [LARGE SCALE GENOMIC DNA]</scope>
    <source>
        <strain evidence="1">NC_groundwater_70_Ag_B-0.1um_54_66</strain>
    </source>
</reference>
<dbReference type="InterPro" id="IPR022484">
    <property type="entry name" value="PEP-CTERM/exosrtase_acylTfrase"/>
</dbReference>
<sequence>MNIPDHLFETALQAIQQKTFYQYYWQTFDVVRADTKELRERVFRLRYEVFCKENHFEIPADGAELECDAYDGRAQHFLMLHRESGADAGTLRVFLPDSDNPQESFPLQNQCDHPLLMIDTKIMNMAEISRFCMAKKFRQRPLDGRILPAYYEAEKEIDKNPLGQFFRRRIPYAPLGLLRVAFETALDSNIPDMVVALDPTNFRSMKRIGLSYRVLGPRIDVHGTQQPIVFNIKHVLDNMAMENPECWEIVSDQGRLHKKANTIAQNEWHDSVFDEDCREMIMKKLI</sequence>